<dbReference type="STRING" id="84531.LA76x_1308"/>
<dbReference type="PATRIC" id="fig|84531.8.peg.1334"/>
<proteinExistence type="predicted"/>
<keyword evidence="2" id="KW-1185">Reference proteome</keyword>
<reference evidence="1 2" key="1">
    <citation type="journal article" date="2015" name="BMC Genomics">
        <title>Comparative genomics and metabolic profiling of the genus Lysobacter.</title>
        <authorList>
            <person name="de Bruijn I."/>
            <person name="Cheng X."/>
            <person name="de Jager V."/>
            <person name="Exposito R.G."/>
            <person name="Watrous J."/>
            <person name="Patel N."/>
            <person name="Postma J."/>
            <person name="Dorrestein P.C."/>
            <person name="Kobayashi D."/>
            <person name="Raaijmakers J.M."/>
        </authorList>
    </citation>
    <scope>NUCLEOTIDE SEQUENCE [LARGE SCALE GENOMIC DNA]</scope>
    <source>
        <strain evidence="1 2">76</strain>
    </source>
</reference>
<evidence type="ECO:0000313" key="1">
    <source>
        <dbReference type="EMBL" id="ALN79465.1"/>
    </source>
</evidence>
<gene>
    <name evidence="1" type="ORF">LA76x_1308</name>
</gene>
<protein>
    <submittedName>
        <fullName evidence="1">Uncharacterized protein</fullName>
    </submittedName>
</protein>
<name>A0A0S2F7C8_LYSAN</name>
<dbReference type="RefSeq" id="WP_057917046.1">
    <property type="nucleotide sequence ID" value="NZ_CP011129.1"/>
</dbReference>
<dbReference type="KEGG" id="lab:LA76x_1308"/>
<organism evidence="1 2">
    <name type="scientific">Lysobacter antibioticus</name>
    <dbReference type="NCBI Taxonomy" id="84531"/>
    <lineage>
        <taxon>Bacteria</taxon>
        <taxon>Pseudomonadati</taxon>
        <taxon>Pseudomonadota</taxon>
        <taxon>Gammaproteobacteria</taxon>
        <taxon>Lysobacterales</taxon>
        <taxon>Lysobacteraceae</taxon>
        <taxon>Lysobacter</taxon>
    </lineage>
</organism>
<dbReference type="EMBL" id="CP011129">
    <property type="protein sequence ID" value="ALN79465.1"/>
    <property type="molecule type" value="Genomic_DNA"/>
</dbReference>
<sequence length="302" mass="32579">MTPERATAYRALLSQALFDGDFYAVRGRQGDKAIANRFYNLIPLIADLKKADRAEENDMNTTEIGLRDQVAKLLADRIGHGLREKTESVAAEVVALLTAAGEAQPTAPAGVLLVPDKRLPDDGNGDDDAFNAGWNKCREAMLAAAPAEPVAEPIPMILLCPICGKQHIDAPETRDIPSGDGFAEVADWTNPPHRSHLCHACGCIWRPADVPTVGVERVETRGKADTWDVAAAPSVVVDEGQRQRVLDALADALGDAMDCTRVWSAWSYNTMGPDDFHIITNDDSRMAELVDAALTAALKQGE</sequence>
<dbReference type="Proteomes" id="UP000060787">
    <property type="component" value="Chromosome"/>
</dbReference>
<evidence type="ECO:0000313" key="2">
    <source>
        <dbReference type="Proteomes" id="UP000060787"/>
    </source>
</evidence>
<dbReference type="AlphaFoldDB" id="A0A0S2F7C8"/>
<accession>A0A0S2F7C8</accession>